<organism evidence="2 3">
    <name type="scientific">Gigaspora margarita</name>
    <dbReference type="NCBI Taxonomy" id="4874"/>
    <lineage>
        <taxon>Eukaryota</taxon>
        <taxon>Fungi</taxon>
        <taxon>Fungi incertae sedis</taxon>
        <taxon>Mucoromycota</taxon>
        <taxon>Glomeromycotina</taxon>
        <taxon>Glomeromycetes</taxon>
        <taxon>Diversisporales</taxon>
        <taxon>Gigasporaceae</taxon>
        <taxon>Gigaspora</taxon>
    </lineage>
</organism>
<protein>
    <submittedName>
        <fullName evidence="2">26780_t:CDS:1</fullName>
    </submittedName>
</protein>
<evidence type="ECO:0000313" key="2">
    <source>
        <dbReference type="EMBL" id="CAG8784191.1"/>
    </source>
</evidence>
<feature type="compositionally biased region" description="Polar residues" evidence="1">
    <location>
        <begin position="1"/>
        <end position="18"/>
    </location>
</feature>
<accession>A0ABN7VLE0</accession>
<reference evidence="2 3" key="1">
    <citation type="submission" date="2021-06" db="EMBL/GenBank/DDBJ databases">
        <authorList>
            <person name="Kallberg Y."/>
            <person name="Tangrot J."/>
            <person name="Rosling A."/>
        </authorList>
    </citation>
    <scope>NUCLEOTIDE SEQUENCE [LARGE SCALE GENOMIC DNA]</scope>
    <source>
        <strain evidence="2 3">120-4 pot B 10/14</strain>
    </source>
</reference>
<dbReference type="EMBL" id="CAJVQB010017429">
    <property type="protein sequence ID" value="CAG8784191.1"/>
    <property type="molecule type" value="Genomic_DNA"/>
</dbReference>
<gene>
    <name evidence="2" type="ORF">GMARGA_LOCUS20168</name>
</gene>
<proteinExistence type="predicted"/>
<keyword evidence="3" id="KW-1185">Reference proteome</keyword>
<dbReference type="Proteomes" id="UP000789901">
    <property type="component" value="Unassembled WGS sequence"/>
</dbReference>
<evidence type="ECO:0000313" key="3">
    <source>
        <dbReference type="Proteomes" id="UP000789901"/>
    </source>
</evidence>
<sequence length="144" mass="16719">MNQPTNQTFGVQGENNNRQLRKPQNTDRHAPRPQNTPNLFNDTFTAVQQNNDLVKVSNPFCSTAKYWSATKNQQFWWYTNAGGLHQRTLNIGTQSLRSQNALNIFTDDFIYVQRYNDLAGGTYPFTRSQDAEIYHHRVPKLQHC</sequence>
<name>A0ABN7VLE0_GIGMA</name>
<evidence type="ECO:0000256" key="1">
    <source>
        <dbReference type="SAM" id="MobiDB-lite"/>
    </source>
</evidence>
<comment type="caution">
    <text evidence="2">The sequence shown here is derived from an EMBL/GenBank/DDBJ whole genome shotgun (WGS) entry which is preliminary data.</text>
</comment>
<feature type="region of interest" description="Disordered" evidence="1">
    <location>
        <begin position="1"/>
        <end position="39"/>
    </location>
</feature>